<dbReference type="Gene3D" id="2.150.10.10">
    <property type="entry name" value="Serralysin-like metalloprotease, C-terminal"/>
    <property type="match status" value="5"/>
</dbReference>
<dbReference type="PROSITE" id="PS00330">
    <property type="entry name" value="HEMOLYSIN_CALCIUM"/>
    <property type="match status" value="8"/>
</dbReference>
<evidence type="ECO:0000313" key="5">
    <source>
        <dbReference type="Proteomes" id="UP000068382"/>
    </source>
</evidence>
<dbReference type="AlphaFoldDB" id="A0A132BQ87"/>
<name>A0A132BQ87_9RHOB</name>
<dbReference type="PANTHER" id="PTHR38340">
    <property type="entry name" value="S-LAYER PROTEIN"/>
    <property type="match status" value="1"/>
</dbReference>
<reference evidence="4 5" key="1">
    <citation type="submission" date="2015-12" db="EMBL/GenBank/DDBJ databases">
        <title>Genome sequence of the marine Rhodobacteraceae strain O3.65, Candidatus Tritonibacter horizontis.</title>
        <authorList>
            <person name="Poehlein A."/>
            <person name="Giebel H.A."/>
            <person name="Voget S."/>
            <person name="Brinkhoff T."/>
        </authorList>
    </citation>
    <scope>NUCLEOTIDE SEQUENCE [LARGE SCALE GENOMIC DNA]</scope>
    <source>
        <strain evidence="4 5">O3.65</strain>
    </source>
</reference>
<comment type="caution">
    <text evidence="4">The sequence shown here is derived from an EMBL/GenBank/DDBJ whole genome shotgun (WGS) entry which is preliminary data.</text>
</comment>
<dbReference type="RefSeq" id="WP_068248876.1">
    <property type="nucleotide sequence ID" value="NZ_LPUY01000138.1"/>
</dbReference>
<dbReference type="InterPro" id="IPR011049">
    <property type="entry name" value="Serralysin-like_metalloprot_C"/>
</dbReference>
<keyword evidence="2" id="KW-0964">Secreted</keyword>
<evidence type="ECO:0000256" key="1">
    <source>
        <dbReference type="ARBA" id="ARBA00004613"/>
    </source>
</evidence>
<dbReference type="PANTHER" id="PTHR38340:SF1">
    <property type="entry name" value="S-LAYER PROTEIN"/>
    <property type="match status" value="1"/>
</dbReference>
<feature type="region of interest" description="Disordered" evidence="3">
    <location>
        <begin position="669"/>
        <end position="741"/>
    </location>
</feature>
<organism evidence="4 5">
    <name type="scientific">Tritonibacter horizontis</name>
    <dbReference type="NCBI Taxonomy" id="1768241"/>
    <lineage>
        <taxon>Bacteria</taxon>
        <taxon>Pseudomonadati</taxon>
        <taxon>Pseudomonadota</taxon>
        <taxon>Alphaproteobacteria</taxon>
        <taxon>Rhodobacterales</taxon>
        <taxon>Paracoccaceae</taxon>
        <taxon>Tritonibacter</taxon>
    </lineage>
</organism>
<gene>
    <name evidence="4" type="primary">cya_11</name>
    <name evidence="4" type="ORF">TRIHO_44340</name>
</gene>
<comment type="subcellular location">
    <subcellularLocation>
        <location evidence="1">Secreted</location>
    </subcellularLocation>
</comment>
<evidence type="ECO:0000313" key="4">
    <source>
        <dbReference type="EMBL" id="KUP90569.1"/>
    </source>
</evidence>
<dbReference type="Pfam" id="PF00353">
    <property type="entry name" value="HemolysinCabind"/>
    <property type="match status" value="11"/>
</dbReference>
<dbReference type="OrthoDB" id="9773411at2"/>
<dbReference type="InterPro" id="IPR050557">
    <property type="entry name" value="RTX_toxin/Mannuronan_C5-epim"/>
</dbReference>
<dbReference type="PATRIC" id="fig|1768241.3.peg.4632"/>
<accession>A0A132BQ87</accession>
<proteinExistence type="predicted"/>
<evidence type="ECO:0000256" key="3">
    <source>
        <dbReference type="SAM" id="MobiDB-lite"/>
    </source>
</evidence>
<dbReference type="GO" id="GO:0005576">
    <property type="term" value="C:extracellular region"/>
    <property type="evidence" value="ECO:0007669"/>
    <property type="project" value="UniProtKB-SubCell"/>
</dbReference>
<dbReference type="InterPro" id="IPR001343">
    <property type="entry name" value="Hemolysn_Ca-bd"/>
</dbReference>
<evidence type="ECO:0000256" key="2">
    <source>
        <dbReference type="ARBA" id="ARBA00022525"/>
    </source>
</evidence>
<protein>
    <submittedName>
        <fullName evidence="4">Bifunctional hemolysin/adenylate cyclase</fullName>
    </submittedName>
</protein>
<dbReference type="SUPFAM" id="SSF51120">
    <property type="entry name" value="beta-Roll"/>
    <property type="match status" value="4"/>
</dbReference>
<dbReference type="InterPro" id="IPR018511">
    <property type="entry name" value="Hemolysin-typ_Ca-bd_CS"/>
</dbReference>
<keyword evidence="5" id="KW-1185">Reference proteome</keyword>
<dbReference type="EMBL" id="LPUY01000138">
    <property type="protein sequence ID" value="KUP90569.1"/>
    <property type="molecule type" value="Genomic_DNA"/>
</dbReference>
<sequence length="1009" mass="102846">MATPTEWLNEFQVNTGTAATGSQSDPKILGLNNGYFIVAWVEATNGDIAGASPAGTDIIAKIYDAEGNVVRDSFRLNQFANADDERDFELAATHDGFALTAIDDDIGNTNQTGVVYERFDFDGDRQFGTGTAFTIETENVAADFLRNPQIAANLIASNDDIFIAYDDDVGADVDINAKVIDQAGVLGTEFGAAQNSADFDRLGDVAVLSNGDFVTVYEEDDSGTTSLEFTIRTASGTTVGASAFALVGGPASDPRVTSLEGGGFVATWVENNDIYMRAFSNTGVQTFATTLVAGGTNFQNEPVIQALPDGDFVIAWDDDTNQSLRAQRFNADGTTDGAEFVVENVGTTNIDMSVTGDGRILFAWTDQTSGEIFASVWDPRGSTIDPDDYDNEVANVLNSDVITTGIGGSTVLAGTGTKTVYGQAGDDVIHASTGGGEYFGGGGNDVIFASNTSFETLDGGAGNDTLNTTLYNGLYEVNLVTGVTNFGESFINFENIVTGNGNTTVVGTSTANSITTGSGDDSIDSGLGDDIVIAGAGNDTVTNTNAGGFDTIFGGTGNDNLTSSGESTIFGEEGDDTIFAGLGTAELLDGGADIDTLDTTLFNGDYVVNLISGNTNFAGESFINFENITSGDGSDDLRGTSGANIMVGNGGNDRILGFSGDDMLSGGIGNDTLTGGEGNDTLNGGEGSDTIFASQGDDSANGGVGSDLLEGGAGNDSLDGGDGDDTLRGNDGIDVINGGAGNDTVFAGNDNDSVRGGIGNDSLSGSGGNDFIDGEDGADTVVGENGNDIMLGGDGNDVLRGGNGNDQMFGENDDDLMLGNAGEDTMYGGNGNDTLNGDQQNDLLFGQAGDDVLRGDDGFDLLEGGSGNDTLVGGNGSDTLLGGAGADNLLGGTGDDIFDFNFTSDSAVGAEDVIQDMSGIGVGGGDRIDLSGIDADTTVAGNQTFTFLGNVTNADGLAAGPGSLWVVDSGTQTRIFASVDNDGVIDLSIRVNDGAGTVAADYLASDFIL</sequence>
<dbReference type="Proteomes" id="UP000068382">
    <property type="component" value="Unassembled WGS sequence"/>
</dbReference>
<dbReference type="GO" id="GO:0005509">
    <property type="term" value="F:calcium ion binding"/>
    <property type="evidence" value="ECO:0007669"/>
    <property type="project" value="InterPro"/>
</dbReference>
<dbReference type="PRINTS" id="PR00313">
    <property type="entry name" value="CABNDNGRPT"/>
</dbReference>